<keyword evidence="3" id="KW-1185">Reference proteome</keyword>
<accession>A0AAV7DQH1</accession>
<organism evidence="2 3">
    <name type="scientific">Aristolochia fimbriata</name>
    <name type="common">White veined hardy Dutchman's pipe vine</name>
    <dbReference type="NCBI Taxonomy" id="158543"/>
    <lineage>
        <taxon>Eukaryota</taxon>
        <taxon>Viridiplantae</taxon>
        <taxon>Streptophyta</taxon>
        <taxon>Embryophyta</taxon>
        <taxon>Tracheophyta</taxon>
        <taxon>Spermatophyta</taxon>
        <taxon>Magnoliopsida</taxon>
        <taxon>Magnoliidae</taxon>
        <taxon>Piperales</taxon>
        <taxon>Aristolochiaceae</taxon>
        <taxon>Aristolochia</taxon>
    </lineage>
</organism>
<name>A0AAV7DQH1_ARIFI</name>
<feature type="compositionally biased region" description="Basic residues" evidence="1">
    <location>
        <begin position="190"/>
        <end position="202"/>
    </location>
</feature>
<dbReference type="EMBL" id="JAINDJ010000010">
    <property type="protein sequence ID" value="KAG9438833.1"/>
    <property type="molecule type" value="Genomic_DNA"/>
</dbReference>
<reference evidence="2 3" key="1">
    <citation type="submission" date="2021-07" db="EMBL/GenBank/DDBJ databases">
        <title>The Aristolochia fimbriata genome: insights into angiosperm evolution, floral development and chemical biosynthesis.</title>
        <authorList>
            <person name="Jiao Y."/>
        </authorList>
    </citation>
    <scope>NUCLEOTIDE SEQUENCE [LARGE SCALE GENOMIC DNA]</scope>
    <source>
        <strain evidence="2">IBCAS-2021</strain>
        <tissue evidence="2">Leaf</tissue>
    </source>
</reference>
<comment type="caution">
    <text evidence="2">The sequence shown here is derived from an EMBL/GenBank/DDBJ whole genome shotgun (WGS) entry which is preliminary data.</text>
</comment>
<protein>
    <submittedName>
        <fullName evidence="2">Uncharacterized protein</fullName>
    </submittedName>
</protein>
<dbReference type="Proteomes" id="UP000825729">
    <property type="component" value="Unassembled WGS sequence"/>
</dbReference>
<dbReference type="AlphaFoldDB" id="A0AAV7DQH1"/>
<feature type="compositionally biased region" description="Basic and acidic residues" evidence="1">
    <location>
        <begin position="131"/>
        <end position="158"/>
    </location>
</feature>
<feature type="compositionally biased region" description="Pro residues" evidence="1">
    <location>
        <begin position="180"/>
        <end position="189"/>
    </location>
</feature>
<evidence type="ECO:0000313" key="3">
    <source>
        <dbReference type="Proteomes" id="UP000825729"/>
    </source>
</evidence>
<gene>
    <name evidence="2" type="ORF">H6P81_021238</name>
</gene>
<evidence type="ECO:0000313" key="2">
    <source>
        <dbReference type="EMBL" id="KAG9438833.1"/>
    </source>
</evidence>
<proteinExistence type="predicted"/>
<feature type="region of interest" description="Disordered" evidence="1">
    <location>
        <begin position="1"/>
        <end position="213"/>
    </location>
</feature>
<evidence type="ECO:0000256" key="1">
    <source>
        <dbReference type="SAM" id="MobiDB-lite"/>
    </source>
</evidence>
<feature type="compositionally biased region" description="Low complexity" evidence="1">
    <location>
        <begin position="203"/>
        <end position="213"/>
    </location>
</feature>
<sequence>MPRWATGAAGCVNARQSSPALSRPGADGFQAAARDVAPEATRSRVHLPGATPDAAPPPRARCPPTAGGRAGRRGAADWSPLPPGAGWLKTLCPKGTSHDESGGSAPPGPPRAQVAVRGPGSRGPLPAVASADRRPCSDWHPREADGAGRCARSERDGRAGPPPTRAPTDAGHGRPKPGRMIPPPDTPPRGPRRVALRLHGRAPSRAPARSWRRASWVPIQPALKHGPRSLRHVCEASGPPNP</sequence>